<protein>
    <submittedName>
        <fullName evidence="1">Uncharacterized protein</fullName>
    </submittedName>
</protein>
<dbReference type="AlphaFoldDB" id="A0A0E9VQ39"/>
<reference evidence="1" key="1">
    <citation type="submission" date="2014-11" db="EMBL/GenBank/DDBJ databases">
        <authorList>
            <person name="Amaro Gonzalez C."/>
        </authorList>
    </citation>
    <scope>NUCLEOTIDE SEQUENCE</scope>
</reference>
<evidence type="ECO:0000313" key="1">
    <source>
        <dbReference type="EMBL" id="JAH79490.1"/>
    </source>
</evidence>
<proteinExistence type="predicted"/>
<dbReference type="EMBL" id="GBXM01029087">
    <property type="protein sequence ID" value="JAH79490.1"/>
    <property type="molecule type" value="Transcribed_RNA"/>
</dbReference>
<name>A0A0E9VQ39_ANGAN</name>
<sequence>MWNMFLLHVEHNPIACRTRSCCMWNTILLHVEHKSVACGT</sequence>
<accession>A0A0E9VQ39</accession>
<organism evidence="1">
    <name type="scientific">Anguilla anguilla</name>
    <name type="common">European freshwater eel</name>
    <name type="synonym">Muraena anguilla</name>
    <dbReference type="NCBI Taxonomy" id="7936"/>
    <lineage>
        <taxon>Eukaryota</taxon>
        <taxon>Metazoa</taxon>
        <taxon>Chordata</taxon>
        <taxon>Craniata</taxon>
        <taxon>Vertebrata</taxon>
        <taxon>Euteleostomi</taxon>
        <taxon>Actinopterygii</taxon>
        <taxon>Neopterygii</taxon>
        <taxon>Teleostei</taxon>
        <taxon>Anguilliformes</taxon>
        <taxon>Anguillidae</taxon>
        <taxon>Anguilla</taxon>
    </lineage>
</organism>
<reference evidence="1" key="2">
    <citation type="journal article" date="2015" name="Fish Shellfish Immunol.">
        <title>Early steps in the European eel (Anguilla anguilla)-Vibrio vulnificus interaction in the gills: Role of the RtxA13 toxin.</title>
        <authorList>
            <person name="Callol A."/>
            <person name="Pajuelo D."/>
            <person name="Ebbesson L."/>
            <person name="Teles M."/>
            <person name="MacKenzie S."/>
            <person name="Amaro C."/>
        </authorList>
    </citation>
    <scope>NUCLEOTIDE SEQUENCE</scope>
</reference>